<dbReference type="AlphaFoldDB" id="A0A813VPN3"/>
<evidence type="ECO:0000313" key="1">
    <source>
        <dbReference type="EMBL" id="CAF0843651.1"/>
    </source>
</evidence>
<name>A0A813VPN3_ADIRI</name>
<accession>A0A813VPN3</accession>
<sequence>MRSTLVGSKSIVRSCKIKTLLEQQSIFNIIRSECLSLTGRSTGCHPSKSLQKKEETGDKCNKQDVFPTAVTYKLMD</sequence>
<gene>
    <name evidence="1" type="ORF">EDS130_LOCUS6962</name>
</gene>
<comment type="caution">
    <text evidence="1">The sequence shown here is derived from an EMBL/GenBank/DDBJ whole genome shotgun (WGS) entry which is preliminary data.</text>
</comment>
<organism evidence="1 2">
    <name type="scientific">Adineta ricciae</name>
    <name type="common">Rotifer</name>
    <dbReference type="NCBI Taxonomy" id="249248"/>
    <lineage>
        <taxon>Eukaryota</taxon>
        <taxon>Metazoa</taxon>
        <taxon>Spiralia</taxon>
        <taxon>Gnathifera</taxon>
        <taxon>Rotifera</taxon>
        <taxon>Eurotatoria</taxon>
        <taxon>Bdelloidea</taxon>
        <taxon>Adinetida</taxon>
        <taxon>Adinetidae</taxon>
        <taxon>Adineta</taxon>
    </lineage>
</organism>
<protein>
    <submittedName>
        <fullName evidence="1">Uncharacterized protein</fullName>
    </submittedName>
</protein>
<dbReference type="EMBL" id="CAJNOJ010000020">
    <property type="protein sequence ID" value="CAF0843651.1"/>
    <property type="molecule type" value="Genomic_DNA"/>
</dbReference>
<reference evidence="1" key="1">
    <citation type="submission" date="2021-02" db="EMBL/GenBank/DDBJ databases">
        <authorList>
            <person name="Nowell W R."/>
        </authorList>
    </citation>
    <scope>NUCLEOTIDE SEQUENCE</scope>
</reference>
<evidence type="ECO:0000313" key="2">
    <source>
        <dbReference type="Proteomes" id="UP000663852"/>
    </source>
</evidence>
<proteinExistence type="predicted"/>
<dbReference type="Proteomes" id="UP000663852">
    <property type="component" value="Unassembled WGS sequence"/>
</dbReference>